<feature type="transmembrane region" description="Helical" evidence="12">
    <location>
        <begin position="264"/>
        <end position="285"/>
    </location>
</feature>
<dbReference type="Gene3D" id="3.10.20.90">
    <property type="entry name" value="Phosphatidylinositol 3-kinase Catalytic Subunit, Chain A, domain 1"/>
    <property type="match status" value="1"/>
</dbReference>
<dbReference type="InterPro" id="IPR037169">
    <property type="entry name" value="Cytochrome_c_oxidase_VIc_sf"/>
</dbReference>
<dbReference type="GO" id="GO:0006511">
    <property type="term" value="P:ubiquitin-dependent protein catabolic process"/>
    <property type="evidence" value="ECO:0007669"/>
    <property type="project" value="InterPro"/>
</dbReference>
<dbReference type="Pfam" id="PF02937">
    <property type="entry name" value="COX6C"/>
    <property type="match status" value="1"/>
</dbReference>
<dbReference type="Gene3D" id="4.10.93.10">
    <property type="entry name" value="Mitochondrial cytochrome c oxidase subunit VIc/VIIs"/>
    <property type="match status" value="1"/>
</dbReference>
<dbReference type="GO" id="GO:0031625">
    <property type="term" value="F:ubiquitin protein ligase binding"/>
    <property type="evidence" value="ECO:0007669"/>
    <property type="project" value="TreeGrafter"/>
</dbReference>
<dbReference type="GO" id="GO:0005743">
    <property type="term" value="C:mitochondrial inner membrane"/>
    <property type="evidence" value="ECO:0007669"/>
    <property type="project" value="UniProtKB-SubCell"/>
</dbReference>
<dbReference type="Pfam" id="PF05020">
    <property type="entry name" value="zf-NPL4"/>
    <property type="match status" value="1"/>
</dbReference>
<evidence type="ECO:0000256" key="12">
    <source>
        <dbReference type="SAM" id="Phobius"/>
    </source>
</evidence>
<evidence type="ECO:0000256" key="9">
    <source>
        <dbReference type="ARBA" id="ARBA00023128"/>
    </source>
</evidence>
<keyword evidence="14" id="KW-1185">Reference proteome</keyword>
<evidence type="ECO:0000256" key="2">
    <source>
        <dbReference type="ARBA" id="ARBA00004273"/>
    </source>
</evidence>
<feature type="compositionally biased region" description="Low complexity" evidence="11">
    <location>
        <begin position="132"/>
        <end position="150"/>
    </location>
</feature>
<dbReference type="GO" id="GO:0043130">
    <property type="term" value="F:ubiquitin binding"/>
    <property type="evidence" value="ECO:0007669"/>
    <property type="project" value="TreeGrafter"/>
</dbReference>
<evidence type="ECO:0000256" key="6">
    <source>
        <dbReference type="ARBA" id="ARBA00022692"/>
    </source>
</evidence>
<evidence type="ECO:0000256" key="7">
    <source>
        <dbReference type="ARBA" id="ARBA00022792"/>
    </source>
</evidence>
<dbReference type="SUPFAM" id="SSF81415">
    <property type="entry name" value="Mitochondrial cytochrome c oxidase subunit VIc"/>
    <property type="match status" value="1"/>
</dbReference>
<dbReference type="GO" id="GO:0005634">
    <property type="term" value="C:nucleus"/>
    <property type="evidence" value="ECO:0007669"/>
    <property type="project" value="TreeGrafter"/>
</dbReference>
<dbReference type="PANTHER" id="PTHR12710">
    <property type="entry name" value="NUCLEAR PROTEIN LOCALIZATION 4"/>
    <property type="match status" value="1"/>
</dbReference>
<protein>
    <submittedName>
        <fullName evidence="15">MPN domain-containing protein</fullName>
    </submittedName>
</protein>
<evidence type="ECO:0000259" key="13">
    <source>
        <dbReference type="PROSITE" id="PS50249"/>
    </source>
</evidence>
<dbReference type="AlphaFoldDB" id="A0A1I8JBK6"/>
<proteinExistence type="inferred from homology"/>
<comment type="similarity">
    <text evidence="3">Belongs to the nucleotide-sugar transporter family. SLC35B subfamily.</text>
</comment>
<keyword evidence="10 12" id="KW-0472">Membrane</keyword>
<feature type="transmembrane region" description="Helical" evidence="12">
    <location>
        <begin position="227"/>
        <end position="244"/>
    </location>
</feature>
<evidence type="ECO:0000256" key="10">
    <source>
        <dbReference type="ARBA" id="ARBA00023136"/>
    </source>
</evidence>
<accession>A0A1I8JBK6</accession>
<feature type="transmembrane region" description="Helical" evidence="12">
    <location>
        <begin position="572"/>
        <end position="596"/>
    </location>
</feature>
<keyword evidence="6 12" id="KW-0812">Transmembrane</keyword>
<feature type="transmembrane region" description="Helical" evidence="12">
    <location>
        <begin position="315"/>
        <end position="333"/>
    </location>
</feature>
<dbReference type="InterPro" id="IPR007716">
    <property type="entry name" value="NPL4_Zn-bd_put"/>
</dbReference>
<keyword evidence="9" id="KW-0496">Mitochondrion</keyword>
<evidence type="ECO:0000256" key="8">
    <source>
        <dbReference type="ARBA" id="ARBA00022989"/>
    </source>
</evidence>
<keyword evidence="8 12" id="KW-1133">Transmembrane helix</keyword>
<feature type="transmembrane region" description="Helical" evidence="12">
    <location>
        <begin position="608"/>
        <end position="630"/>
    </location>
</feature>
<evidence type="ECO:0000256" key="4">
    <source>
        <dbReference type="ARBA" id="ARBA00011025"/>
    </source>
</evidence>
<dbReference type="Pfam" id="PF05021">
    <property type="entry name" value="NPL4"/>
    <property type="match status" value="1"/>
</dbReference>
<evidence type="ECO:0000313" key="15">
    <source>
        <dbReference type="WBParaSite" id="maker-uti_cns_0046808-snap-gene-0.5-mRNA-1"/>
    </source>
</evidence>
<dbReference type="InterPro" id="IPR024682">
    <property type="entry name" value="Npl4_Ub-like_dom"/>
</dbReference>
<sequence length="1243" mass="136132">MSSTKPMLRGLYAAQVRRHGIFWFLVPTAICTYYTLAHILPRRKAYKEYHAKVQDLDHQKAVFKRIYEAGLFKSVDREGNICIDNRRTAAVASAGWTSGTNISSSNSNGNNSNLIDVAAGAAESASSTLSASTVASTSPTSDNRMQQQQQAPSGGAGHSSISIKTPTLEAADAKKKEPEVLIVMGFNLAGKSTEFLFTTGCLGVFIFYCLYGYVIELIFRTEGVRPHGTFITAVQFGFYVLLACAEQRGGLSIEKVRTIPWRTYALLGFLTVTTMGASNTALGYLSYPTQVIMKCCKLVPTMIGGILIQGRRYNVYDVSAMFCMIFGLIWFTLADSKIQPNFDLFAASAGADGLLDVLLPSAVSGRAALDDLLAESARRKSGVIDRDEAARKRRCVSELASRYCRLLLDEERLLCRLAAELGRRSPEMCGRLTAQPAFQECLRRSQLRAEPSARRPSDSDSLLHRLLRGVAQAAEVAELTMNLDSSLSVGSELYSQLACLGRQLESAERDSDRFQPLTPAQLQPALAWWLDRAVYARDRREVERDLALCADGAIGNVQERTMKAYNHTASEMILYTFFIGFGYLIPGLLVTNKLFAGLAYGNQHVWRIYGCTFIMSITGYVGMQFVLLLVQSYGALPAHSLPMLIALRSPKGTQRLEVGDTEKLASLYSRAAKTLGLPESSFQLNRRQANGKQQALPRSRTQSVASVGLKHGDSLFVRQNDSAGEPSSIADSLAEPSIGGASVAASVVSAKAGSASTTPDDPLDVELDREDGRIIRKRDPKMCRHSDGAGCLHCAPLEPYDSEYLASLDPPVKYLPFHAFLRKIQAEKYSGALANVSARKKPGCRNHDSTGICSACMPDPLTLEQQGYRHVDYLQFEHPSIVDRFVNYWRRSGHQRIGYLVGRYERHAGVSLGIKAVVAAIYEPPQQCHKHRVLLEPEDPHKPALDALLDMLGMQLVGWVFTDLLPADESGKVLHFRGTGDTFFLSAEEAITAGQLQVQHPNICSKAEGGRFGSKFVTCVLTGDQTNQIAPTAYQLSNQGMALVRDEILVPTFDAPELAWCRERTKDGQFAPDVFYSGTNEYGNRMKRLARPLPVDFLLIDMPVGFAKDASEHACSFQPANRFPIENRASIGGETAASSLRDALETVSGRGLAVVLSDFHLLFHLLTDPVIAFPPEQLRELLRHVMSGDSAAAEAFVNSCPNWEVVKAVAFSQSGAGWQCRHCTFQNSGGGENAACEICGLPQ</sequence>
<dbReference type="InterPro" id="IPR007717">
    <property type="entry name" value="NPL4_C"/>
</dbReference>
<dbReference type="CDD" id="cd08061">
    <property type="entry name" value="MPN_NPL4"/>
    <property type="match status" value="1"/>
</dbReference>
<dbReference type="InterPro" id="IPR013657">
    <property type="entry name" value="SCL35B1-4/HUT1"/>
</dbReference>
<feature type="region of interest" description="Disordered" evidence="11">
    <location>
        <begin position="132"/>
        <end position="160"/>
    </location>
</feature>
<reference evidence="15" key="1">
    <citation type="submission" date="2016-11" db="UniProtKB">
        <authorList>
            <consortium name="WormBaseParasite"/>
        </authorList>
    </citation>
    <scope>IDENTIFICATION</scope>
</reference>
<dbReference type="PANTHER" id="PTHR12710:SF0">
    <property type="entry name" value="NUCLEAR PROTEIN LOCALIZATION PROTEIN 4 HOMOLOG"/>
    <property type="match status" value="1"/>
</dbReference>
<dbReference type="InterPro" id="IPR034884">
    <property type="entry name" value="Cytochrome_c_oxidase_VIc/VIIs"/>
</dbReference>
<feature type="transmembrane region" description="Helical" evidence="12">
    <location>
        <begin position="195"/>
        <end position="215"/>
    </location>
</feature>
<comment type="similarity">
    <text evidence="4">Belongs to the NPL4 family.</text>
</comment>
<evidence type="ECO:0000256" key="5">
    <source>
        <dbReference type="ARBA" id="ARBA00022448"/>
    </source>
</evidence>
<dbReference type="InterPro" id="IPR037518">
    <property type="entry name" value="MPN"/>
</dbReference>
<dbReference type="PROSITE" id="PS50249">
    <property type="entry name" value="MPN"/>
    <property type="match status" value="1"/>
</dbReference>
<dbReference type="GO" id="GO:0055085">
    <property type="term" value="P:transmembrane transport"/>
    <property type="evidence" value="ECO:0007669"/>
    <property type="project" value="InterPro"/>
</dbReference>
<dbReference type="Pfam" id="PF08449">
    <property type="entry name" value="UAA"/>
    <property type="match status" value="2"/>
</dbReference>
<feature type="domain" description="MPN" evidence="13">
    <location>
        <begin position="874"/>
        <end position="1012"/>
    </location>
</feature>
<dbReference type="InterPro" id="IPR016563">
    <property type="entry name" value="Npl4"/>
</dbReference>
<keyword evidence="7" id="KW-0999">Mitochondrion inner membrane</keyword>
<name>A0A1I8JBK6_9PLAT</name>
<evidence type="ECO:0000313" key="14">
    <source>
        <dbReference type="Proteomes" id="UP000095280"/>
    </source>
</evidence>
<comment type="subcellular location">
    <subcellularLocation>
        <location evidence="1">Membrane</location>
        <topology evidence="1">Multi-pass membrane protein</topology>
    </subcellularLocation>
    <subcellularLocation>
        <location evidence="2">Mitochondrion inner membrane</location>
    </subcellularLocation>
</comment>
<feature type="transmembrane region" description="Helical" evidence="12">
    <location>
        <begin position="20"/>
        <end position="40"/>
    </location>
</feature>
<evidence type="ECO:0000256" key="11">
    <source>
        <dbReference type="SAM" id="MobiDB-lite"/>
    </source>
</evidence>
<evidence type="ECO:0000256" key="1">
    <source>
        <dbReference type="ARBA" id="ARBA00004141"/>
    </source>
</evidence>
<keyword evidence="5" id="KW-0813">Transport</keyword>
<organism evidence="14 15">
    <name type="scientific">Macrostomum lignano</name>
    <dbReference type="NCBI Taxonomy" id="282301"/>
    <lineage>
        <taxon>Eukaryota</taxon>
        <taxon>Metazoa</taxon>
        <taxon>Spiralia</taxon>
        <taxon>Lophotrochozoa</taxon>
        <taxon>Platyhelminthes</taxon>
        <taxon>Rhabditophora</taxon>
        <taxon>Macrostomorpha</taxon>
        <taxon>Macrostomida</taxon>
        <taxon>Macrostomidae</taxon>
        <taxon>Macrostomum</taxon>
    </lineage>
</organism>
<dbReference type="Proteomes" id="UP000095280">
    <property type="component" value="Unplaced"/>
</dbReference>
<dbReference type="Pfam" id="PF11543">
    <property type="entry name" value="UN_NPL4"/>
    <property type="match status" value="1"/>
</dbReference>
<dbReference type="WBParaSite" id="maker-uti_cns_0046808-snap-gene-0.5-mRNA-1">
    <property type="protein sequence ID" value="maker-uti_cns_0046808-snap-gene-0.5-mRNA-1"/>
    <property type="gene ID" value="maker-uti_cns_0046808-snap-gene-0.5"/>
</dbReference>
<evidence type="ECO:0000256" key="3">
    <source>
        <dbReference type="ARBA" id="ARBA00010694"/>
    </source>
</evidence>